<name>A0A7S9LU72_9RHOB</name>
<dbReference type="RefSeq" id="WP_196104442.1">
    <property type="nucleotide sequence ID" value="NZ_CP064942.1"/>
</dbReference>
<organism evidence="2 3">
    <name type="scientific">Pontivivens ytuae</name>
    <dbReference type="NCBI Taxonomy" id="2789856"/>
    <lineage>
        <taxon>Bacteria</taxon>
        <taxon>Pseudomonadati</taxon>
        <taxon>Pseudomonadota</taxon>
        <taxon>Alphaproteobacteria</taxon>
        <taxon>Rhodobacterales</taxon>
        <taxon>Paracoccaceae</taxon>
        <taxon>Pontivivens</taxon>
    </lineage>
</organism>
<evidence type="ECO:0000313" key="2">
    <source>
        <dbReference type="EMBL" id="QPH55243.1"/>
    </source>
</evidence>
<dbReference type="Proteomes" id="UP000594800">
    <property type="component" value="Chromosome"/>
</dbReference>
<gene>
    <name evidence="2" type="ORF">I0K15_05740</name>
</gene>
<sequence length="179" mass="19311">MLRAVLLSVAVLSAPATLAQDASEPPTVEEAMTVPRLAEILIALDPEARGNGSAFELTIAELPVTIFTDAGADRMRAMIPIRSAEGMSREELERAMQANFDTALDARYAVANGRLWAVYIHPLSPLEKDQLISGLGQLANIALTYGNEYSGGALAFGGGDSARMQRERIEELLRRGRDI</sequence>
<dbReference type="EMBL" id="CP064942">
    <property type="protein sequence ID" value="QPH55243.1"/>
    <property type="molecule type" value="Genomic_DNA"/>
</dbReference>
<accession>A0A7S9LU72</accession>
<evidence type="ECO:0000256" key="1">
    <source>
        <dbReference type="SAM" id="SignalP"/>
    </source>
</evidence>
<proteinExistence type="predicted"/>
<evidence type="ECO:0000313" key="3">
    <source>
        <dbReference type="Proteomes" id="UP000594800"/>
    </source>
</evidence>
<dbReference type="KEGG" id="poz:I0K15_05740"/>
<protein>
    <submittedName>
        <fullName evidence="2">Uncharacterized protein</fullName>
    </submittedName>
</protein>
<keyword evidence="3" id="KW-1185">Reference proteome</keyword>
<dbReference type="AlphaFoldDB" id="A0A7S9LU72"/>
<feature type="chain" id="PRO_5032818784" evidence="1">
    <location>
        <begin position="20"/>
        <end position="179"/>
    </location>
</feature>
<reference evidence="2 3" key="1">
    <citation type="submission" date="2020-11" db="EMBL/GenBank/DDBJ databases">
        <title>Description of Pontivivens ytuae sp. nov. isolated from deep sea sediment of Mariana Trench.</title>
        <authorList>
            <person name="Wang Z."/>
            <person name="Sun Q.-L."/>
            <person name="Xu X.-D."/>
            <person name="Tang Y.-Z."/>
            <person name="Zhang J."/>
        </authorList>
    </citation>
    <scope>NUCLEOTIDE SEQUENCE [LARGE SCALE GENOMIC DNA]</scope>
    <source>
        <strain evidence="2 3">MT2928</strain>
    </source>
</reference>
<feature type="signal peptide" evidence="1">
    <location>
        <begin position="1"/>
        <end position="19"/>
    </location>
</feature>
<keyword evidence="1" id="KW-0732">Signal</keyword>
<dbReference type="SUPFAM" id="SSF69635">
    <property type="entry name" value="Type III secretory system chaperone-like"/>
    <property type="match status" value="1"/>
</dbReference>